<dbReference type="Pfam" id="PF04203">
    <property type="entry name" value="Sortase"/>
    <property type="match status" value="1"/>
</dbReference>
<dbReference type="InterPro" id="IPR009835">
    <property type="entry name" value="SrtB"/>
</dbReference>
<keyword evidence="5" id="KW-1133">Transmembrane helix</keyword>
<comment type="caution">
    <text evidence="6">The sequence shown here is derived from an EMBL/GenBank/DDBJ whole genome shotgun (WGS) entry which is preliminary data.</text>
</comment>
<gene>
    <name evidence="6" type="primary">srtB</name>
    <name evidence="6" type="ORF">GC105_00465</name>
</gene>
<organism evidence="6 7">
    <name type="scientific">Alkalibaculum sporogenes</name>
    <dbReference type="NCBI Taxonomy" id="2655001"/>
    <lineage>
        <taxon>Bacteria</taxon>
        <taxon>Bacillati</taxon>
        <taxon>Bacillota</taxon>
        <taxon>Clostridia</taxon>
        <taxon>Eubacteriales</taxon>
        <taxon>Eubacteriaceae</taxon>
        <taxon>Alkalibaculum</taxon>
    </lineage>
</organism>
<feature type="site" description="Transition state stabilizer" evidence="3">
    <location>
        <position position="239"/>
    </location>
</feature>
<dbReference type="Proteomes" id="UP000440004">
    <property type="component" value="Unassembled WGS sequence"/>
</dbReference>
<keyword evidence="7" id="KW-1185">Reference proteome</keyword>
<feature type="active site" description="Proton donor/acceptor" evidence="4">
    <location>
        <position position="138"/>
    </location>
</feature>
<keyword evidence="5" id="KW-0812">Transmembrane</keyword>
<evidence type="ECO:0000256" key="2">
    <source>
        <dbReference type="PIRSR" id="PIRSR030150-1"/>
    </source>
</evidence>
<evidence type="ECO:0000313" key="7">
    <source>
        <dbReference type="Proteomes" id="UP000440004"/>
    </source>
</evidence>
<reference evidence="6 7" key="1">
    <citation type="submission" date="2019-10" db="EMBL/GenBank/DDBJ databases">
        <title>Alkalibaculum tamaniensis sp.nov., a new alkaliphilic acetogen, isolated on methoxylated aromatics from a mud volcano.</title>
        <authorList>
            <person name="Khomyakova M.A."/>
            <person name="Merkel A.Y."/>
            <person name="Bonch-Osmolovskaya E.A."/>
            <person name="Slobodkin A.I."/>
        </authorList>
    </citation>
    <scope>NUCLEOTIDE SEQUENCE [LARGE SCALE GENOMIC DNA]</scope>
    <source>
        <strain evidence="6 7">M08DMB</strain>
    </source>
</reference>
<feature type="transmembrane region" description="Helical" evidence="5">
    <location>
        <begin position="12"/>
        <end position="36"/>
    </location>
</feature>
<dbReference type="CDD" id="cd05826">
    <property type="entry name" value="Sortase_B"/>
    <property type="match status" value="1"/>
</dbReference>
<dbReference type="InterPro" id="IPR023365">
    <property type="entry name" value="Sortase_dom-sf"/>
</dbReference>
<keyword evidence="5" id="KW-0472">Membrane</keyword>
<evidence type="ECO:0000256" key="3">
    <source>
        <dbReference type="PIRSR" id="PIRSR030150-2"/>
    </source>
</evidence>
<evidence type="ECO:0000256" key="4">
    <source>
        <dbReference type="PIRSR" id="PIRSR605754-1"/>
    </source>
</evidence>
<feature type="active site" description="Acyl-thioester intermediate" evidence="2">
    <location>
        <position position="231"/>
    </location>
</feature>
<dbReference type="EMBL" id="WHNX01000001">
    <property type="protein sequence ID" value="MPW24268.1"/>
    <property type="molecule type" value="Genomic_DNA"/>
</dbReference>
<proteinExistence type="predicted"/>
<name>A0A6A7K4F7_9FIRM</name>
<dbReference type="AlphaFoldDB" id="A0A6A7K4F7"/>
<dbReference type="InterPro" id="IPR005754">
    <property type="entry name" value="Sortase"/>
</dbReference>
<dbReference type="SUPFAM" id="SSF63817">
    <property type="entry name" value="Sortase"/>
    <property type="match status" value="1"/>
</dbReference>
<protein>
    <submittedName>
        <fullName evidence="6">Class B sortase</fullName>
        <ecNumber evidence="6">3.4.22.71</ecNumber>
    </submittedName>
</protein>
<evidence type="ECO:0000313" key="6">
    <source>
        <dbReference type="EMBL" id="MPW24268.1"/>
    </source>
</evidence>
<dbReference type="PIRSF" id="PIRSF030150">
    <property type="entry name" value="UCP030150"/>
    <property type="match status" value="1"/>
</dbReference>
<dbReference type="EC" id="3.4.22.71" evidence="6"/>
<dbReference type="NCBIfam" id="TIGR03064">
    <property type="entry name" value="sortase_srtB"/>
    <property type="match status" value="1"/>
</dbReference>
<sequence>MTKERKGSSGLLSKIILVFLFAVMIYCVYTIGMYLWDSYQNNKLNEELQELYRTEEGNNQDKNGIHVKFKPFLELNSDVVGWVKIQDTKIDYPVLQGKDNEYYLSRNITKETARAGSIFMDYRNEKDGEDRNTILYGHHMKDGSMFKALMGYKEKDFFIKHPGIEFDTLKKNWKWEIFSVYITDTKFDYIRTDFATEKEYEGFLKEIKERSLYDTGVKVMKEDKILTLSTCTYEFDNARFTVHAKLVEDISL</sequence>
<dbReference type="Gene3D" id="2.40.260.10">
    <property type="entry name" value="Sortase"/>
    <property type="match status" value="1"/>
</dbReference>
<dbReference type="RefSeq" id="WP_152800590.1">
    <property type="nucleotide sequence ID" value="NZ_WHNX01000001.1"/>
</dbReference>
<evidence type="ECO:0000256" key="1">
    <source>
        <dbReference type="ARBA" id="ARBA00022801"/>
    </source>
</evidence>
<evidence type="ECO:0000256" key="5">
    <source>
        <dbReference type="SAM" id="Phobius"/>
    </source>
</evidence>
<dbReference type="GO" id="GO:0016787">
    <property type="term" value="F:hydrolase activity"/>
    <property type="evidence" value="ECO:0007669"/>
    <property type="project" value="UniProtKB-KW"/>
</dbReference>
<accession>A0A6A7K4F7</accession>
<keyword evidence="1 6" id="KW-0378">Hydrolase</keyword>
<dbReference type="InterPro" id="IPR015986">
    <property type="entry name" value="SrtB_Firmicute"/>
</dbReference>